<name>A0ABQ9IW31_9CUCU</name>
<feature type="domain" description="Laminin G" evidence="2">
    <location>
        <begin position="702"/>
        <end position="830"/>
    </location>
</feature>
<feature type="non-terminal residue" evidence="3">
    <location>
        <position position="1"/>
    </location>
</feature>
<dbReference type="Proteomes" id="UP001162164">
    <property type="component" value="Unassembled WGS sequence"/>
</dbReference>
<proteinExistence type="predicted"/>
<reference evidence="3" key="1">
    <citation type="journal article" date="2023" name="Insect Mol. Biol.">
        <title>Genome sequencing provides insights into the evolution of gene families encoding plant cell wall-degrading enzymes in longhorned beetles.</title>
        <authorList>
            <person name="Shin N.R."/>
            <person name="Okamura Y."/>
            <person name="Kirsch R."/>
            <person name="Pauchet Y."/>
        </authorList>
    </citation>
    <scope>NUCLEOTIDE SEQUENCE</scope>
    <source>
        <strain evidence="3">MMC_N1</strain>
    </source>
</reference>
<evidence type="ECO:0000259" key="2">
    <source>
        <dbReference type="Pfam" id="PF02210"/>
    </source>
</evidence>
<dbReference type="EMBL" id="JAPWTJ010002208">
    <property type="protein sequence ID" value="KAJ8967333.1"/>
    <property type="molecule type" value="Genomic_DNA"/>
</dbReference>
<dbReference type="Gene3D" id="2.60.120.200">
    <property type="match status" value="2"/>
</dbReference>
<dbReference type="InterPro" id="IPR001791">
    <property type="entry name" value="Laminin_G"/>
</dbReference>
<dbReference type="InterPro" id="IPR013320">
    <property type="entry name" value="ConA-like_dom_sf"/>
</dbReference>
<keyword evidence="1" id="KW-0175">Coiled coil</keyword>
<organism evidence="3 4">
    <name type="scientific">Molorchus minor</name>
    <dbReference type="NCBI Taxonomy" id="1323400"/>
    <lineage>
        <taxon>Eukaryota</taxon>
        <taxon>Metazoa</taxon>
        <taxon>Ecdysozoa</taxon>
        <taxon>Arthropoda</taxon>
        <taxon>Hexapoda</taxon>
        <taxon>Insecta</taxon>
        <taxon>Pterygota</taxon>
        <taxon>Neoptera</taxon>
        <taxon>Endopterygota</taxon>
        <taxon>Coleoptera</taxon>
        <taxon>Polyphaga</taxon>
        <taxon>Cucujiformia</taxon>
        <taxon>Chrysomeloidea</taxon>
        <taxon>Cerambycidae</taxon>
        <taxon>Lamiinae</taxon>
        <taxon>Monochamini</taxon>
        <taxon>Molorchus</taxon>
    </lineage>
</organism>
<evidence type="ECO:0000313" key="3">
    <source>
        <dbReference type="EMBL" id="KAJ8967333.1"/>
    </source>
</evidence>
<evidence type="ECO:0000256" key="1">
    <source>
        <dbReference type="SAM" id="Coils"/>
    </source>
</evidence>
<evidence type="ECO:0000313" key="4">
    <source>
        <dbReference type="Proteomes" id="UP001162164"/>
    </source>
</evidence>
<comment type="caution">
    <text evidence="3">The sequence shown here is derived from an EMBL/GenBank/DDBJ whole genome shotgun (WGS) entry which is preliminary data.</text>
</comment>
<protein>
    <recommendedName>
        <fullName evidence="2">Laminin G domain-containing protein</fullName>
    </recommendedName>
</protein>
<gene>
    <name evidence="3" type="ORF">NQ317_007978</name>
</gene>
<dbReference type="CDD" id="cd00110">
    <property type="entry name" value="LamG"/>
    <property type="match status" value="1"/>
</dbReference>
<sequence length="1115" mass="129224">CDECTQLLFSEIDNLTIAVKETFDLFKDGISPPWKTLTDLMKKHDLLSDKFQKKIKDAEYLLKNSDIDQCEAKVDEMKDRLKKENEIADKNMRDSKWLQKSSKTLLKDLDRLGKKLKKIIEALESFGAKNINLKDALQRSREILEQLKELTEKFNENEDQETFNYCSNITERVNSIYKPSGKIPSELLEDLKNKLNDIIKITESVEDICEKKIERIKHGDKELEMNIKDIFSKINATNDLLHQLEIVYEDLKNISNLEESRELENRIKRQMEKTDEIDELYLKALDHAQKLQNKIEKYESMFNFSKDEWKKINASGAYEAIINGIKEAKLNVDLARQVLENATKIIAPEDSDHIIDKANLAHAFSDRLKQRINNLKKYIKNILENGKANNDLNQILHVMELDITFQSDRVFKLEEVIANSTNLSDEMQQLEKKINDMQLTSQSDFFKKYQLYLNFTSKEEITKLKSKLNNTREMLQGLHINSTYYDTVQSFNNENANKNLKAIQDKIDGLRNRIYYAKQAADTINVAMNLSNCAMSYKLPQAEIFQSLSVTFKCKNCNLFEWSNKNGQSLSLKIENFKPLLVVEGKRILIDSIDDKERTVNIQKLGSLIKMQLDTIEKSQRVGSYYYIIDIDDDIKIGNFDKQLFKDDAYIYKVTLNEKNFGLDTVDRQTDNINTYFSGNGYRIYGRNNKLNPSKLTLGFDFSTFDENSLLYLAQEECAYIALYLENGYLKFNVRHTNNVTATLMLDGKFNNGKQYQAEITMEYDTTNQLQHYILFGKNDTYQDRKRASKTLTKRNVFKIKHAVHYIGGVPPTFNRTCIDVSKSSFLGFLDLNSQLTNESISYGIITTNKKNLDFYKAWINQNGYMKIKLTKEHFNTISYMLRPIQPNGLIFNLTQYVIYLNNYKLLIVGLNSNYTSEVTLNKNEYSIIQMSVKHEKLTINDKEYNVKFPDKINIQDFIIQLGASGMGYSGGISNILINNKELLLNSTTVEEFLKVEIGREPPLSTTNDAKLKSLPSNLSNSMQNTESCASVANYVTDPDAVKFGDRPNSYTLIRTKFWKTDYKIAFKFRTFYPNGVIFISIGLHKQQHYNFLELREGKLNLHTKGRKKECADCI</sequence>
<feature type="coiled-coil region" evidence="1">
    <location>
        <begin position="413"/>
        <end position="440"/>
    </location>
</feature>
<feature type="coiled-coil region" evidence="1">
    <location>
        <begin position="130"/>
        <end position="160"/>
    </location>
</feature>
<feature type="coiled-coil region" evidence="1">
    <location>
        <begin position="254"/>
        <end position="385"/>
    </location>
</feature>
<dbReference type="SUPFAM" id="SSF49899">
    <property type="entry name" value="Concanavalin A-like lectins/glucanases"/>
    <property type="match status" value="2"/>
</dbReference>
<accession>A0ABQ9IW31</accession>
<keyword evidence="4" id="KW-1185">Reference proteome</keyword>
<dbReference type="Pfam" id="PF02210">
    <property type="entry name" value="Laminin_G_2"/>
    <property type="match status" value="1"/>
</dbReference>